<protein>
    <submittedName>
        <fullName evidence="1">Uncharacterized protein</fullName>
    </submittedName>
</protein>
<dbReference type="Proteomes" id="UP000003786">
    <property type="component" value="Chromosome 2"/>
</dbReference>
<reference evidence="1 2" key="1">
    <citation type="journal article" date="2012" name="MBio">
        <title>Comparative genome analysis of three eukaryotic parasites with differing abilities to transform leukocytes reveals key mediators of Theileria-induced leukocyte transformation.</title>
        <authorList>
            <person name="Hayashida K."/>
            <person name="Hara Y."/>
            <person name="Abe T."/>
            <person name="Yamasaki C."/>
            <person name="Toyoda A."/>
            <person name="Kosuge T."/>
            <person name="Suzuki Y."/>
            <person name="Sato Y."/>
            <person name="Kawashima S."/>
            <person name="Katayama T."/>
            <person name="Wakaguri H."/>
            <person name="Inoue N."/>
            <person name="Homma K."/>
            <person name="Tada-Umezaki M."/>
            <person name="Yagi Y."/>
            <person name="Fujii Y."/>
            <person name="Habara T."/>
            <person name="Kanehisa M."/>
            <person name="Watanabe H."/>
            <person name="Ito K."/>
            <person name="Gojobori T."/>
            <person name="Sugawara H."/>
            <person name="Imanishi T."/>
            <person name="Weir W."/>
            <person name="Gardner M."/>
            <person name="Pain A."/>
            <person name="Shiels B."/>
            <person name="Hattori M."/>
            <person name="Nene V."/>
            <person name="Sugimoto C."/>
        </authorList>
    </citation>
    <scope>NUCLEOTIDE SEQUENCE [LARGE SCALE GENOMIC DNA]</scope>
    <source>
        <strain evidence="1 2">Shintoku</strain>
    </source>
</reference>
<keyword evidence="2" id="KW-1185">Reference proteome</keyword>
<evidence type="ECO:0000313" key="1">
    <source>
        <dbReference type="EMBL" id="BAM40278.1"/>
    </source>
</evidence>
<proteinExistence type="predicted"/>
<dbReference type="RefSeq" id="XP_009690579.1">
    <property type="nucleotide sequence ID" value="XM_009692284.1"/>
</dbReference>
<sequence length="47" mass="5532">MNENRRGMTKDMWAIETRNDEALESAKRICASNLENWIINGRKSSYK</sequence>
<dbReference type="VEuPathDB" id="PiroplasmaDB:TOT_020000538"/>
<dbReference type="GeneID" id="20714678"/>
<dbReference type="KEGG" id="tot:TOT_020000538"/>
<dbReference type="AlphaFoldDB" id="J4C871"/>
<evidence type="ECO:0000313" key="2">
    <source>
        <dbReference type="Proteomes" id="UP000003786"/>
    </source>
</evidence>
<gene>
    <name evidence="1" type="ORF">TOT_020000538</name>
</gene>
<organism evidence="1 2">
    <name type="scientific">Theileria orientalis strain Shintoku</name>
    <dbReference type="NCBI Taxonomy" id="869250"/>
    <lineage>
        <taxon>Eukaryota</taxon>
        <taxon>Sar</taxon>
        <taxon>Alveolata</taxon>
        <taxon>Apicomplexa</taxon>
        <taxon>Aconoidasida</taxon>
        <taxon>Piroplasmida</taxon>
        <taxon>Theileriidae</taxon>
        <taxon>Theileria</taxon>
    </lineage>
</organism>
<name>J4C871_THEOR</name>
<accession>J4C871</accession>
<dbReference type="EMBL" id="AP011947">
    <property type="protein sequence ID" value="BAM40278.1"/>
    <property type="molecule type" value="Genomic_DNA"/>
</dbReference>